<organism evidence="1 2">
    <name type="scientific">Ophiocordyceps polyrhachis-furcata BCC 54312</name>
    <dbReference type="NCBI Taxonomy" id="1330021"/>
    <lineage>
        <taxon>Eukaryota</taxon>
        <taxon>Fungi</taxon>
        <taxon>Dikarya</taxon>
        <taxon>Ascomycota</taxon>
        <taxon>Pezizomycotina</taxon>
        <taxon>Sordariomycetes</taxon>
        <taxon>Hypocreomycetidae</taxon>
        <taxon>Hypocreales</taxon>
        <taxon>Ophiocordycipitaceae</taxon>
        <taxon>Ophiocordyceps</taxon>
    </lineage>
</organism>
<evidence type="ECO:0000313" key="1">
    <source>
        <dbReference type="EMBL" id="RCI13806.1"/>
    </source>
</evidence>
<dbReference type="EMBL" id="LKCN02000005">
    <property type="protein sequence ID" value="RCI13806.1"/>
    <property type="molecule type" value="Genomic_DNA"/>
</dbReference>
<evidence type="ECO:0000313" key="2">
    <source>
        <dbReference type="Proteomes" id="UP000253664"/>
    </source>
</evidence>
<dbReference type="Proteomes" id="UP000253664">
    <property type="component" value="Unassembled WGS sequence"/>
</dbReference>
<dbReference type="AlphaFoldDB" id="A0A367LH91"/>
<name>A0A367LH91_9HYPO</name>
<sequence length="44" mass="4687">GKGWSAPATGHVYLGRYLLAQIGTKGRTLLAPSLPFPGMEEDDD</sequence>
<reference evidence="1 2" key="1">
    <citation type="journal article" date="2015" name="BMC Genomics">
        <title>Insights from the genome of Ophiocordyceps polyrhachis-furcata to pathogenicity and host specificity in insect fungi.</title>
        <authorList>
            <person name="Wichadakul D."/>
            <person name="Kobmoo N."/>
            <person name="Ingsriswang S."/>
            <person name="Tangphatsornruang S."/>
            <person name="Chantasingh D."/>
            <person name="Luangsa-ard J.J."/>
            <person name="Eurwilaichitr L."/>
        </authorList>
    </citation>
    <scope>NUCLEOTIDE SEQUENCE [LARGE SCALE GENOMIC DNA]</scope>
    <source>
        <strain evidence="1 2">BCC 54312</strain>
    </source>
</reference>
<keyword evidence="2" id="KW-1185">Reference proteome</keyword>
<comment type="caution">
    <text evidence="1">The sequence shown here is derived from an EMBL/GenBank/DDBJ whole genome shotgun (WGS) entry which is preliminary data.</text>
</comment>
<protein>
    <submittedName>
        <fullName evidence="1">Uncharacterized protein</fullName>
    </submittedName>
</protein>
<gene>
    <name evidence="1" type="ORF">L249_8027</name>
</gene>
<feature type="non-terminal residue" evidence="1">
    <location>
        <position position="1"/>
    </location>
</feature>
<accession>A0A367LH91</accession>
<proteinExistence type="predicted"/>